<dbReference type="AlphaFoldDB" id="A0A2K3QQ58"/>
<evidence type="ECO:0000256" key="5">
    <source>
        <dbReference type="SAM" id="MobiDB-lite"/>
    </source>
</evidence>
<name>A0A2K3QQ58_9HYPO</name>
<dbReference type="InterPro" id="IPR011701">
    <property type="entry name" value="MFS"/>
</dbReference>
<dbReference type="EMBL" id="NRSZ01000073">
    <property type="protein sequence ID" value="PNY29676.1"/>
    <property type="molecule type" value="Genomic_DNA"/>
</dbReference>
<evidence type="ECO:0000256" key="4">
    <source>
        <dbReference type="ARBA" id="ARBA00023136"/>
    </source>
</evidence>
<evidence type="ECO:0000313" key="8">
    <source>
        <dbReference type="Proteomes" id="UP000236621"/>
    </source>
</evidence>
<sequence length="589" mass="63450">MARPAGDAGATEPRWPVATDGDHVGSEAAETTRLLGAGADGRNRRNRPNGRHEPDHLDDFEGLPWWRTPSVFWLLAPFAIFTLAFGGIIVPKLNLILDLVCQQYFADRSLLDPERPIVLGSDNPQCRIPGVQKDVAVFTLVLNFVTGGLSAIVAPKLGHLSDRFGRTKLLALASCGGILGEMITILAAKLPQTIDYRWLVLGAVFDGMTGSFTAGNILCQSYTSDCTPPSNRAVSIGYIHACLFAGLAFGPLLAGYFVKWTGNLLSIFYVVLGCHACFMLFVGFVVPESVSERKQLAARDKWQKEKRARATDAGSWASAVRNSNPFAPLQILWPTGPGTSTRLRVNLVALAACDAIILGGSFAAGPVILLYSGYMFNWGNFEASRFISALSMVRVVVLMGVFPIVNYYGRVRPAARRRKLSGVRPVDKNSGADRLDMWILRVALLSDILGCLGYVLARSEALFFGSGMITALGGLGSATTQATVTKHVPQERVGQILGAFGMLQALARVVGPVVFNGIYAATVETFPQAIFAALAGLFVVAFLSSLVIKSHIHWEEDGRGEQEPLLATQRAFATAANAPPIGEDQVRLQ</sequence>
<dbReference type="Gene3D" id="1.20.1250.20">
    <property type="entry name" value="MFS general substrate transporter like domains"/>
    <property type="match status" value="1"/>
</dbReference>
<feature type="transmembrane region" description="Helical" evidence="6">
    <location>
        <begin position="386"/>
        <end position="409"/>
    </location>
</feature>
<evidence type="ECO:0000256" key="6">
    <source>
        <dbReference type="SAM" id="Phobius"/>
    </source>
</evidence>
<keyword evidence="3 6" id="KW-1133">Transmembrane helix</keyword>
<keyword evidence="4 6" id="KW-0472">Membrane</keyword>
<dbReference type="GO" id="GO:0016020">
    <property type="term" value="C:membrane"/>
    <property type="evidence" value="ECO:0007669"/>
    <property type="project" value="UniProtKB-SubCell"/>
</dbReference>
<feature type="transmembrane region" description="Helical" evidence="6">
    <location>
        <begin position="264"/>
        <end position="286"/>
    </location>
</feature>
<feature type="transmembrane region" description="Helical" evidence="6">
    <location>
        <begin position="526"/>
        <end position="548"/>
    </location>
</feature>
<evidence type="ECO:0000256" key="1">
    <source>
        <dbReference type="ARBA" id="ARBA00004141"/>
    </source>
</evidence>
<evidence type="ECO:0000256" key="2">
    <source>
        <dbReference type="ARBA" id="ARBA00022692"/>
    </source>
</evidence>
<feature type="transmembrane region" description="Helical" evidence="6">
    <location>
        <begin position="135"/>
        <end position="157"/>
    </location>
</feature>
<gene>
    <name evidence="7" type="ORF">TCAP_00405</name>
</gene>
<evidence type="ECO:0000313" key="7">
    <source>
        <dbReference type="EMBL" id="PNY29676.1"/>
    </source>
</evidence>
<dbReference type="SUPFAM" id="SSF103473">
    <property type="entry name" value="MFS general substrate transporter"/>
    <property type="match status" value="1"/>
</dbReference>
<comment type="caution">
    <text evidence="7">The sequence shown here is derived from an EMBL/GenBank/DDBJ whole genome shotgun (WGS) entry which is preliminary data.</text>
</comment>
<evidence type="ECO:0000256" key="3">
    <source>
        <dbReference type="ARBA" id="ARBA00022989"/>
    </source>
</evidence>
<dbReference type="STRING" id="45235.A0A2K3QQ58"/>
<dbReference type="PANTHER" id="PTHR23507:SF40">
    <property type="entry name" value="TETRACYCLINE-EFFLUX TRANSPORTER"/>
    <property type="match status" value="1"/>
</dbReference>
<keyword evidence="2 6" id="KW-0812">Transmembrane</keyword>
<dbReference type="Proteomes" id="UP000236621">
    <property type="component" value="Unassembled WGS sequence"/>
</dbReference>
<dbReference type="Pfam" id="PF07690">
    <property type="entry name" value="MFS_1"/>
    <property type="match status" value="1"/>
</dbReference>
<dbReference type="GO" id="GO:0022857">
    <property type="term" value="F:transmembrane transporter activity"/>
    <property type="evidence" value="ECO:0007669"/>
    <property type="project" value="InterPro"/>
</dbReference>
<comment type="subcellular location">
    <subcellularLocation>
        <location evidence="1">Membrane</location>
        <topology evidence="1">Multi-pass membrane protein</topology>
    </subcellularLocation>
</comment>
<feature type="transmembrane region" description="Helical" evidence="6">
    <location>
        <begin position="438"/>
        <end position="457"/>
    </location>
</feature>
<dbReference type="PANTHER" id="PTHR23507">
    <property type="entry name" value="ZGC:174356"/>
    <property type="match status" value="1"/>
</dbReference>
<feature type="transmembrane region" description="Helical" evidence="6">
    <location>
        <begin position="347"/>
        <end position="374"/>
    </location>
</feature>
<feature type="transmembrane region" description="Helical" evidence="6">
    <location>
        <begin position="71"/>
        <end position="90"/>
    </location>
</feature>
<protein>
    <submittedName>
        <fullName evidence="7">Nitrilase and fragile histidine triad fusion protein NitFhit</fullName>
    </submittedName>
</protein>
<accession>A0A2K3QQ58</accession>
<organism evidence="7 8">
    <name type="scientific">Tolypocladium capitatum</name>
    <dbReference type="NCBI Taxonomy" id="45235"/>
    <lineage>
        <taxon>Eukaryota</taxon>
        <taxon>Fungi</taxon>
        <taxon>Dikarya</taxon>
        <taxon>Ascomycota</taxon>
        <taxon>Pezizomycotina</taxon>
        <taxon>Sordariomycetes</taxon>
        <taxon>Hypocreomycetidae</taxon>
        <taxon>Hypocreales</taxon>
        <taxon>Ophiocordycipitaceae</taxon>
        <taxon>Tolypocladium</taxon>
    </lineage>
</organism>
<feature type="transmembrane region" description="Helical" evidence="6">
    <location>
        <begin position="238"/>
        <end position="258"/>
    </location>
</feature>
<feature type="transmembrane region" description="Helical" evidence="6">
    <location>
        <begin position="496"/>
        <end position="520"/>
    </location>
</feature>
<feature type="transmembrane region" description="Helical" evidence="6">
    <location>
        <begin position="463"/>
        <end position="484"/>
    </location>
</feature>
<dbReference type="InterPro" id="IPR036259">
    <property type="entry name" value="MFS_trans_sf"/>
</dbReference>
<feature type="region of interest" description="Disordered" evidence="5">
    <location>
        <begin position="1"/>
        <end position="54"/>
    </location>
</feature>
<feature type="transmembrane region" description="Helical" evidence="6">
    <location>
        <begin position="196"/>
        <end position="218"/>
    </location>
</feature>
<keyword evidence="8" id="KW-1185">Reference proteome</keyword>
<reference evidence="7 8" key="1">
    <citation type="submission" date="2017-08" db="EMBL/GenBank/DDBJ databases">
        <title>Harnessing the power of phylogenomics to disentangle the directionality and signatures of interkingdom host jumping in the parasitic fungal genus Tolypocladium.</title>
        <authorList>
            <person name="Quandt C.A."/>
            <person name="Patterson W."/>
            <person name="Spatafora J.W."/>
        </authorList>
    </citation>
    <scope>NUCLEOTIDE SEQUENCE [LARGE SCALE GENOMIC DNA]</scope>
    <source>
        <strain evidence="7 8">CBS 113982</strain>
    </source>
</reference>
<dbReference type="OrthoDB" id="3026777at2759"/>
<proteinExistence type="predicted"/>
<feature type="transmembrane region" description="Helical" evidence="6">
    <location>
        <begin position="169"/>
        <end position="190"/>
    </location>
</feature>